<proteinExistence type="predicted"/>
<name>E9HSI0_DAPPU</name>
<keyword evidence="3" id="KW-1185">Reference proteome</keyword>
<organism evidence="2 3">
    <name type="scientific">Daphnia pulex</name>
    <name type="common">Water flea</name>
    <dbReference type="NCBI Taxonomy" id="6669"/>
    <lineage>
        <taxon>Eukaryota</taxon>
        <taxon>Metazoa</taxon>
        <taxon>Ecdysozoa</taxon>
        <taxon>Arthropoda</taxon>
        <taxon>Crustacea</taxon>
        <taxon>Branchiopoda</taxon>
        <taxon>Diplostraca</taxon>
        <taxon>Cladocera</taxon>
        <taxon>Anomopoda</taxon>
        <taxon>Daphniidae</taxon>
        <taxon>Daphnia</taxon>
    </lineage>
</organism>
<dbReference type="KEGG" id="dpx:DAPPUDRAFT_117393"/>
<dbReference type="AlphaFoldDB" id="E9HSI0"/>
<gene>
    <name evidence="2" type="ORF">DAPPUDRAFT_117393</name>
</gene>
<dbReference type="EMBL" id="GL732752">
    <property type="protein sequence ID" value="EFX65294.1"/>
    <property type="molecule type" value="Genomic_DNA"/>
</dbReference>
<dbReference type="OrthoDB" id="6371887at2759"/>
<dbReference type="InParanoid" id="E9HSI0"/>
<feature type="region of interest" description="Disordered" evidence="1">
    <location>
        <begin position="187"/>
        <end position="248"/>
    </location>
</feature>
<protein>
    <submittedName>
        <fullName evidence="2">Uncharacterized protein</fullName>
    </submittedName>
</protein>
<accession>E9HSI0</accession>
<dbReference type="HOGENOM" id="CLU_832255_0_0_1"/>
<evidence type="ECO:0000256" key="1">
    <source>
        <dbReference type="SAM" id="MobiDB-lite"/>
    </source>
</evidence>
<dbReference type="Proteomes" id="UP000000305">
    <property type="component" value="Unassembled WGS sequence"/>
</dbReference>
<sequence length="334" mass="37486">MSCTPQSLKETLHHLSRVASISGLSSTLESLNFNNGKPFQVDLFVDGSPIRWLGPEDQEIYLGTPIGTKLRFRPSNQFVSNLNKIADSLHLLPSLSHHLAYGRVLKDVLTSLDTEYRKLLGHVTNTVPNSATTPFFYVDRRVGGLDTFSLSDDADIWYLARAVRLLTSKDRLVKDIFNSSRTQFCEDSGRKSQQHFQSGNTFPGGAPTPHPEIHKCSPSSKSCFSLGNRPIDQRHRPPNLLQDRSTTRQLEVSSPSKTFFLSSFDNKCCRHCGESSDNGHVLNNCKVNLTLATQRHDAVLELFHQLLSRKGYAATINRRLPETRLRPDVELQVS</sequence>
<reference evidence="2 3" key="1">
    <citation type="journal article" date="2011" name="Science">
        <title>The ecoresponsive genome of Daphnia pulex.</title>
        <authorList>
            <person name="Colbourne J.K."/>
            <person name="Pfrender M.E."/>
            <person name="Gilbert D."/>
            <person name="Thomas W.K."/>
            <person name="Tucker A."/>
            <person name="Oakley T.H."/>
            <person name="Tokishita S."/>
            <person name="Aerts A."/>
            <person name="Arnold G.J."/>
            <person name="Basu M.K."/>
            <person name="Bauer D.J."/>
            <person name="Caceres C.E."/>
            <person name="Carmel L."/>
            <person name="Casola C."/>
            <person name="Choi J.H."/>
            <person name="Detter J.C."/>
            <person name="Dong Q."/>
            <person name="Dusheyko S."/>
            <person name="Eads B.D."/>
            <person name="Frohlich T."/>
            <person name="Geiler-Samerotte K.A."/>
            <person name="Gerlach D."/>
            <person name="Hatcher P."/>
            <person name="Jogdeo S."/>
            <person name="Krijgsveld J."/>
            <person name="Kriventseva E.V."/>
            <person name="Kultz D."/>
            <person name="Laforsch C."/>
            <person name="Lindquist E."/>
            <person name="Lopez J."/>
            <person name="Manak J.R."/>
            <person name="Muller J."/>
            <person name="Pangilinan J."/>
            <person name="Patwardhan R.P."/>
            <person name="Pitluck S."/>
            <person name="Pritham E.J."/>
            <person name="Rechtsteiner A."/>
            <person name="Rho M."/>
            <person name="Rogozin I.B."/>
            <person name="Sakarya O."/>
            <person name="Salamov A."/>
            <person name="Schaack S."/>
            <person name="Shapiro H."/>
            <person name="Shiga Y."/>
            <person name="Skalitzky C."/>
            <person name="Smith Z."/>
            <person name="Souvorov A."/>
            <person name="Sung W."/>
            <person name="Tang Z."/>
            <person name="Tsuchiya D."/>
            <person name="Tu H."/>
            <person name="Vos H."/>
            <person name="Wang M."/>
            <person name="Wolf Y.I."/>
            <person name="Yamagata H."/>
            <person name="Yamada T."/>
            <person name="Ye Y."/>
            <person name="Shaw J.R."/>
            <person name="Andrews J."/>
            <person name="Crease T.J."/>
            <person name="Tang H."/>
            <person name="Lucas S.M."/>
            <person name="Robertson H.M."/>
            <person name="Bork P."/>
            <person name="Koonin E.V."/>
            <person name="Zdobnov E.M."/>
            <person name="Grigoriev I.V."/>
            <person name="Lynch M."/>
            <person name="Boore J.L."/>
        </authorList>
    </citation>
    <scope>NUCLEOTIDE SEQUENCE [LARGE SCALE GENOMIC DNA]</scope>
</reference>
<evidence type="ECO:0000313" key="2">
    <source>
        <dbReference type="EMBL" id="EFX65294.1"/>
    </source>
</evidence>
<evidence type="ECO:0000313" key="3">
    <source>
        <dbReference type="Proteomes" id="UP000000305"/>
    </source>
</evidence>